<name>A0A5D2BVY5_GOSDA</name>
<accession>A0A5D2BVY5</accession>
<dbReference type="EMBL" id="CM017707">
    <property type="protein sequence ID" value="TYG61417.1"/>
    <property type="molecule type" value="Genomic_DNA"/>
</dbReference>
<dbReference type="Proteomes" id="UP000323506">
    <property type="component" value="Chromosome D07"/>
</dbReference>
<evidence type="ECO:0000259" key="1">
    <source>
        <dbReference type="SMART" id="SM00597"/>
    </source>
</evidence>
<keyword evidence="3" id="KW-1185">Reference proteome</keyword>
<dbReference type="AlphaFoldDB" id="A0A5D2BVY5"/>
<dbReference type="SMART" id="SM00597">
    <property type="entry name" value="ZnF_TTF"/>
    <property type="match status" value="1"/>
</dbReference>
<dbReference type="Pfam" id="PF14291">
    <property type="entry name" value="DUF4371"/>
    <property type="match status" value="1"/>
</dbReference>
<protein>
    <recommendedName>
        <fullName evidence="1">TTF-type domain-containing protein</fullName>
    </recommendedName>
</protein>
<gene>
    <name evidence="2" type="ORF">ES288_D07G146600v1</name>
</gene>
<reference evidence="2 3" key="1">
    <citation type="submission" date="2019-06" db="EMBL/GenBank/DDBJ databases">
        <title>WGS assembly of Gossypium darwinii.</title>
        <authorList>
            <person name="Chen Z.J."/>
            <person name="Sreedasyam A."/>
            <person name="Ando A."/>
            <person name="Song Q."/>
            <person name="De L."/>
            <person name="Hulse-Kemp A."/>
            <person name="Ding M."/>
            <person name="Ye W."/>
            <person name="Kirkbride R."/>
            <person name="Jenkins J."/>
            <person name="Plott C."/>
            <person name="Lovell J."/>
            <person name="Lin Y.-M."/>
            <person name="Vaughn R."/>
            <person name="Liu B."/>
            <person name="Li W."/>
            <person name="Simpson S."/>
            <person name="Scheffler B."/>
            <person name="Saski C."/>
            <person name="Grover C."/>
            <person name="Hu G."/>
            <person name="Conover J."/>
            <person name="Carlson J."/>
            <person name="Shu S."/>
            <person name="Boston L."/>
            <person name="Williams M."/>
            <person name="Peterson D."/>
            <person name="Mcgee K."/>
            <person name="Jones D."/>
            <person name="Wendel J."/>
            <person name="Stelly D."/>
            <person name="Grimwood J."/>
            <person name="Schmutz J."/>
        </authorList>
    </citation>
    <scope>NUCLEOTIDE SEQUENCE [LARGE SCALE GENOMIC DNA]</scope>
    <source>
        <strain evidence="2">1808015.09</strain>
    </source>
</reference>
<dbReference type="InterPro" id="IPR006580">
    <property type="entry name" value="Znf_TTF"/>
</dbReference>
<sequence length="558" mass="64555">MKLKTIYSSFKKKSIETTQSPSEASQIEVPSSSFAPLNSNVHPSKIHRVEDETLDFSNLEQLILRLDHIKHPRYFQQSWFKQFSWLEHSPSKDAKFCLPDFLSNSNLSSRFGSTTFTHSGFSNWKKVHDRCNSYVDLMNQAQHIEVSLDRQTTQQIVANRLRLKTSIDVVQWLTFQGSTFKGHDETSYDEKVKDVLKSAPQNASYTSSTIQKEILQIYASRVRNVIREEIGQGYDGASNMRGEFNALQALILNVCRYAYYVHYFSHCLQLRLVAAGREVAEVHKFFKDLSNIFSIASAFSKCSHLNSVTSLLTMYNAISMVLENLKCNSPRGDADNAYNRLRSFEFIFILHMMKEVLRVSDNLCQALQHGSQDILNSMSLVLTTKDLIKNRKKKEDVIVEHHYQVNIFFATINTQLQELKSRFNEHVVELLTLTTTLDPKEFFKLFDIDKICILKEHLQYKLKHYELDVCKHLDLKKISTLSELCISLVENGKSVMYPLVDRLIRIILTFPISTASSEYDFLKSSLVVHIEKEIAEKFNVNKIIDDFSETKDRRVQFK</sequence>
<evidence type="ECO:0000313" key="2">
    <source>
        <dbReference type="EMBL" id="TYG61417.1"/>
    </source>
</evidence>
<organism evidence="2 3">
    <name type="scientific">Gossypium darwinii</name>
    <name type="common">Darwin's cotton</name>
    <name type="synonym">Gossypium barbadense var. darwinii</name>
    <dbReference type="NCBI Taxonomy" id="34276"/>
    <lineage>
        <taxon>Eukaryota</taxon>
        <taxon>Viridiplantae</taxon>
        <taxon>Streptophyta</taxon>
        <taxon>Embryophyta</taxon>
        <taxon>Tracheophyta</taxon>
        <taxon>Spermatophyta</taxon>
        <taxon>Magnoliopsida</taxon>
        <taxon>eudicotyledons</taxon>
        <taxon>Gunneridae</taxon>
        <taxon>Pentapetalae</taxon>
        <taxon>rosids</taxon>
        <taxon>malvids</taxon>
        <taxon>Malvales</taxon>
        <taxon>Malvaceae</taxon>
        <taxon>Malvoideae</taxon>
        <taxon>Gossypium</taxon>
    </lineage>
</organism>
<dbReference type="PANTHER" id="PTHR45749">
    <property type="match status" value="1"/>
</dbReference>
<proteinExistence type="predicted"/>
<dbReference type="PANTHER" id="PTHR45749:SF37">
    <property type="entry name" value="OS05G0311600 PROTEIN"/>
    <property type="match status" value="1"/>
</dbReference>
<dbReference type="InterPro" id="IPR025398">
    <property type="entry name" value="DUF4371"/>
</dbReference>
<feature type="domain" description="TTF-type" evidence="1">
    <location>
        <begin position="71"/>
        <end position="150"/>
    </location>
</feature>
<evidence type="ECO:0000313" key="3">
    <source>
        <dbReference type="Proteomes" id="UP000323506"/>
    </source>
</evidence>